<dbReference type="EMBL" id="OU466857">
    <property type="protein sequence ID" value="CAH2035970.1"/>
    <property type="molecule type" value="Genomic_DNA"/>
</dbReference>
<feature type="domain" description="DUF4283" evidence="2">
    <location>
        <begin position="109"/>
        <end position="186"/>
    </location>
</feature>
<dbReference type="InterPro" id="IPR025558">
    <property type="entry name" value="DUF4283"/>
</dbReference>
<feature type="signal peptide" evidence="1">
    <location>
        <begin position="1"/>
        <end position="27"/>
    </location>
</feature>
<proteinExistence type="predicted"/>
<dbReference type="InterPro" id="IPR040256">
    <property type="entry name" value="At4g02000-like"/>
</dbReference>
<name>A0AAU9RBH5_THLAR</name>
<gene>
    <name evidence="3" type="ORF">TAV2_LOCUS2775</name>
</gene>
<dbReference type="AlphaFoldDB" id="A0AAU9RBH5"/>
<evidence type="ECO:0000256" key="1">
    <source>
        <dbReference type="SAM" id="SignalP"/>
    </source>
</evidence>
<dbReference type="PANTHER" id="PTHR31286">
    <property type="entry name" value="GLYCINE-RICH CELL WALL STRUCTURAL PROTEIN 1.8-LIKE"/>
    <property type="match status" value="1"/>
</dbReference>
<organism evidence="3 4">
    <name type="scientific">Thlaspi arvense</name>
    <name type="common">Field penny-cress</name>
    <dbReference type="NCBI Taxonomy" id="13288"/>
    <lineage>
        <taxon>Eukaryota</taxon>
        <taxon>Viridiplantae</taxon>
        <taxon>Streptophyta</taxon>
        <taxon>Embryophyta</taxon>
        <taxon>Tracheophyta</taxon>
        <taxon>Spermatophyta</taxon>
        <taxon>Magnoliopsida</taxon>
        <taxon>eudicotyledons</taxon>
        <taxon>Gunneridae</taxon>
        <taxon>Pentapetalae</taxon>
        <taxon>rosids</taxon>
        <taxon>malvids</taxon>
        <taxon>Brassicales</taxon>
        <taxon>Brassicaceae</taxon>
        <taxon>Thlaspideae</taxon>
        <taxon>Thlaspi</taxon>
    </lineage>
</organism>
<dbReference type="Proteomes" id="UP000836841">
    <property type="component" value="Chromosome 1"/>
</dbReference>
<dbReference type="Pfam" id="PF14111">
    <property type="entry name" value="DUF4283"/>
    <property type="match status" value="1"/>
</dbReference>
<keyword evidence="4" id="KW-1185">Reference proteome</keyword>
<feature type="chain" id="PRO_5044021044" description="DUF4283 domain-containing protein" evidence="1">
    <location>
        <begin position="28"/>
        <end position="281"/>
    </location>
</feature>
<keyword evidence="1" id="KW-0732">Signal</keyword>
<evidence type="ECO:0000313" key="4">
    <source>
        <dbReference type="Proteomes" id="UP000836841"/>
    </source>
</evidence>
<accession>A0AAU9RBH5</accession>
<evidence type="ECO:0000259" key="2">
    <source>
        <dbReference type="Pfam" id="PF14111"/>
    </source>
</evidence>
<feature type="non-terminal residue" evidence="3">
    <location>
        <position position="281"/>
    </location>
</feature>
<evidence type="ECO:0000313" key="3">
    <source>
        <dbReference type="EMBL" id="CAH2035970.1"/>
    </source>
</evidence>
<dbReference type="PANTHER" id="PTHR31286:SF181">
    <property type="entry name" value="ZINC KNUCKLE (CCHC-TYPE) FAMILY PROTEIN"/>
    <property type="match status" value="1"/>
</dbReference>
<sequence length="281" mass="30563">MRRRLGLTSSTRTSPLFLLYLPCSSMATYLDALSEAPPGSVIPVASETLNSMGHSSTLGSDIKIPPSSIPEGIPSAPAVPYATRFKASLRNLKKMSASSFLDDGTPVGYIVAQCHGLLPPASVVYHDLNPIWEKFGNISMRKISDFACMIFIPSVQTREWVLQVGFWNAGHCSFTVSPWTLEFSLETQELKSALTWAILKNVPPMLYSLDGISVIASTIREPLHTEKSHLDAIYIGQTKVKVEIMLDSSPPESIVIRDSQGNSAMVSVSYPSLPPKCSNCG</sequence>
<protein>
    <recommendedName>
        <fullName evidence="2">DUF4283 domain-containing protein</fullName>
    </recommendedName>
</protein>
<reference evidence="3 4" key="1">
    <citation type="submission" date="2022-03" db="EMBL/GenBank/DDBJ databases">
        <authorList>
            <person name="Nunn A."/>
            <person name="Chopra R."/>
            <person name="Nunn A."/>
            <person name="Contreras Garrido A."/>
        </authorList>
    </citation>
    <scope>NUCLEOTIDE SEQUENCE [LARGE SCALE GENOMIC DNA]</scope>
</reference>